<feature type="signal peptide" evidence="6">
    <location>
        <begin position="1"/>
        <end position="19"/>
    </location>
</feature>
<dbReference type="AlphaFoldDB" id="H3B1D5"/>
<evidence type="ECO:0000259" key="7">
    <source>
        <dbReference type="PROSITE" id="PS50835"/>
    </source>
</evidence>
<keyword evidence="3" id="KW-0675">Receptor</keyword>
<dbReference type="EMBL" id="AFYH01079901">
    <property type="status" value="NOT_ANNOTATED_CDS"/>
    <property type="molecule type" value="Genomic_DNA"/>
</dbReference>
<keyword evidence="5" id="KW-1279">T cell receptor</keyword>
<keyword evidence="2" id="KW-1064">Adaptive immunity</keyword>
<dbReference type="GO" id="GO:0042101">
    <property type="term" value="C:T cell receptor complex"/>
    <property type="evidence" value="ECO:0007669"/>
    <property type="project" value="UniProtKB-KW"/>
</dbReference>
<evidence type="ECO:0000256" key="4">
    <source>
        <dbReference type="ARBA" id="ARBA00023319"/>
    </source>
</evidence>
<reference evidence="8" key="2">
    <citation type="submission" date="2025-08" db="UniProtKB">
        <authorList>
            <consortium name="Ensembl"/>
        </authorList>
    </citation>
    <scope>IDENTIFICATION</scope>
</reference>
<dbReference type="InParanoid" id="H3B1D5"/>
<evidence type="ECO:0000256" key="6">
    <source>
        <dbReference type="SAM" id="SignalP"/>
    </source>
</evidence>
<evidence type="ECO:0000313" key="8">
    <source>
        <dbReference type="Ensembl" id="ENSLACP00000015706.1"/>
    </source>
</evidence>
<feature type="domain" description="Ig-like" evidence="7">
    <location>
        <begin position="14"/>
        <end position="119"/>
    </location>
</feature>
<dbReference type="SUPFAM" id="SSF48726">
    <property type="entry name" value="Immunoglobulin"/>
    <property type="match status" value="1"/>
</dbReference>
<name>H3B1D5_LATCH</name>
<evidence type="ECO:0000256" key="5">
    <source>
        <dbReference type="ARBA" id="ARBA00043266"/>
    </source>
</evidence>
<dbReference type="FunFam" id="2.60.40.10:FF:002173">
    <property type="entry name" value="TRADV8 protein"/>
    <property type="match status" value="1"/>
</dbReference>
<dbReference type="eggNOG" id="ENOG502S9ER">
    <property type="taxonomic scope" value="Eukaryota"/>
</dbReference>
<keyword evidence="1 6" id="KW-0732">Signal</keyword>
<feature type="chain" id="PRO_5003580062" description="Ig-like domain-containing protein" evidence="6">
    <location>
        <begin position="20"/>
        <end position="119"/>
    </location>
</feature>
<keyword evidence="9" id="KW-1185">Reference proteome</keyword>
<dbReference type="Proteomes" id="UP000008672">
    <property type="component" value="Unassembled WGS sequence"/>
</dbReference>
<evidence type="ECO:0000256" key="1">
    <source>
        <dbReference type="ARBA" id="ARBA00022729"/>
    </source>
</evidence>
<dbReference type="Pfam" id="PF07686">
    <property type="entry name" value="V-set"/>
    <property type="match status" value="1"/>
</dbReference>
<dbReference type="FunCoup" id="H3B1D5">
    <property type="interactions" value="101"/>
</dbReference>
<dbReference type="InterPro" id="IPR013106">
    <property type="entry name" value="Ig_V-set"/>
</dbReference>
<dbReference type="SMART" id="SM00409">
    <property type="entry name" value="IG"/>
    <property type="match status" value="1"/>
</dbReference>
<reference evidence="9" key="1">
    <citation type="submission" date="2011-08" db="EMBL/GenBank/DDBJ databases">
        <title>The draft genome of Latimeria chalumnae.</title>
        <authorList>
            <person name="Di Palma F."/>
            <person name="Alfoldi J."/>
            <person name="Johnson J."/>
            <person name="Berlin A."/>
            <person name="Gnerre S."/>
            <person name="Jaffe D."/>
            <person name="MacCallum I."/>
            <person name="Young S."/>
            <person name="Walker B.J."/>
            <person name="Lander E."/>
            <person name="Lindblad-Toh K."/>
        </authorList>
    </citation>
    <scope>NUCLEOTIDE SEQUENCE [LARGE SCALE GENOMIC DNA]</scope>
    <source>
        <strain evidence="9">Wild caught</strain>
    </source>
</reference>
<dbReference type="InterPro" id="IPR007110">
    <property type="entry name" value="Ig-like_dom"/>
</dbReference>
<dbReference type="Ensembl" id="ENSLACT00000015816.1">
    <property type="protein sequence ID" value="ENSLACP00000015706.1"/>
    <property type="gene ID" value="ENSLACG00000013831.1"/>
</dbReference>
<dbReference type="Gene3D" id="2.60.40.10">
    <property type="entry name" value="Immunoglobulins"/>
    <property type="match status" value="1"/>
</dbReference>
<evidence type="ECO:0000256" key="2">
    <source>
        <dbReference type="ARBA" id="ARBA00023130"/>
    </source>
</evidence>
<proteinExistence type="predicted"/>
<dbReference type="GO" id="GO:0002250">
    <property type="term" value="P:adaptive immune response"/>
    <property type="evidence" value="ECO:0007669"/>
    <property type="project" value="UniProtKB-KW"/>
</dbReference>
<accession>H3B1D5</accession>
<dbReference type="PANTHER" id="PTHR19367">
    <property type="entry name" value="T-CELL RECEPTOR ALPHA CHAIN V REGION"/>
    <property type="match status" value="1"/>
</dbReference>
<evidence type="ECO:0000313" key="9">
    <source>
        <dbReference type="Proteomes" id="UP000008672"/>
    </source>
</evidence>
<evidence type="ECO:0000256" key="3">
    <source>
        <dbReference type="ARBA" id="ARBA00023170"/>
    </source>
</evidence>
<keyword evidence="5" id="KW-0391">Immunity</keyword>
<keyword evidence="4" id="KW-0393">Immunoglobulin domain</keyword>
<organism evidence="8 9">
    <name type="scientific">Latimeria chalumnae</name>
    <name type="common">Coelacanth</name>
    <dbReference type="NCBI Taxonomy" id="7897"/>
    <lineage>
        <taxon>Eukaryota</taxon>
        <taxon>Metazoa</taxon>
        <taxon>Chordata</taxon>
        <taxon>Craniata</taxon>
        <taxon>Vertebrata</taxon>
        <taxon>Euteleostomi</taxon>
        <taxon>Coelacanthiformes</taxon>
        <taxon>Coelacanthidae</taxon>
        <taxon>Latimeria</taxon>
    </lineage>
</organism>
<protein>
    <recommendedName>
        <fullName evidence="7">Ig-like domain-containing protein</fullName>
    </recommendedName>
</protein>
<dbReference type="PROSITE" id="PS50835">
    <property type="entry name" value="IG_LIKE"/>
    <property type="match status" value="1"/>
</dbReference>
<reference evidence="8" key="3">
    <citation type="submission" date="2025-09" db="UniProtKB">
        <authorList>
            <consortium name="Ensembl"/>
        </authorList>
    </citation>
    <scope>IDENTIFICATION</scope>
</reference>
<dbReference type="InterPro" id="IPR051287">
    <property type="entry name" value="TCR_variable_region"/>
</dbReference>
<dbReference type="OMA" id="VFADSIK"/>
<sequence length="119" mass="13568">IIYMQMFLLMSFVPYEVFGDSVQQDQTVQPQKEGGSVTLTCTYSTTNSNIYLHWYRKYPNGVPDYILKRGAKSYSSYQHTAEFAKGKFESNADSSTTRLTINNLQLSDTALYYCALEIA</sequence>
<dbReference type="InterPro" id="IPR013783">
    <property type="entry name" value="Ig-like_fold"/>
</dbReference>
<dbReference type="SMART" id="SM00406">
    <property type="entry name" value="IGv"/>
    <property type="match status" value="1"/>
</dbReference>
<dbReference type="InterPro" id="IPR003599">
    <property type="entry name" value="Ig_sub"/>
</dbReference>
<dbReference type="GeneTree" id="ENSGT00830000128446"/>
<dbReference type="HOGENOM" id="CLU_077975_8_1_1"/>
<dbReference type="PANTHER" id="PTHR19367:SF18">
    <property type="entry name" value="T CELL RECEPTOR ALPHA VARIABLE 16"/>
    <property type="match status" value="1"/>
</dbReference>
<dbReference type="InterPro" id="IPR036179">
    <property type="entry name" value="Ig-like_dom_sf"/>
</dbReference>